<feature type="chain" id="PRO_5046072921" description="YD repeat-containing protein" evidence="1">
    <location>
        <begin position="20"/>
        <end position="317"/>
    </location>
</feature>
<dbReference type="EMBL" id="JABTCG010000007">
    <property type="protein sequence ID" value="MBD0852420.1"/>
    <property type="molecule type" value="Genomic_DNA"/>
</dbReference>
<feature type="signal peptide" evidence="1">
    <location>
        <begin position="1"/>
        <end position="19"/>
    </location>
</feature>
<proteinExistence type="predicted"/>
<name>A0ABR7VHR2_9FLAO</name>
<evidence type="ECO:0008006" key="4">
    <source>
        <dbReference type="Google" id="ProtNLM"/>
    </source>
</evidence>
<evidence type="ECO:0000313" key="3">
    <source>
        <dbReference type="Proteomes" id="UP000598350"/>
    </source>
</evidence>
<dbReference type="Proteomes" id="UP000598350">
    <property type="component" value="Unassembled WGS sequence"/>
</dbReference>
<dbReference type="RefSeq" id="WP_188315542.1">
    <property type="nucleotide sequence ID" value="NZ_JABTCG010000007.1"/>
</dbReference>
<evidence type="ECO:0000313" key="2">
    <source>
        <dbReference type="EMBL" id="MBD0852420.1"/>
    </source>
</evidence>
<feature type="non-terminal residue" evidence="2">
    <location>
        <position position="317"/>
    </location>
</feature>
<keyword evidence="3" id="KW-1185">Reference proteome</keyword>
<sequence>MNRKILILIFLLFSGFAFSQTTVNLEDQCNCEVLSGPDVTAPGTVTPAGADTGDIYVNTNTGTIYFWDGDSWELTSTDSQQVLDFSYDTATRGLTLELENGGAPITAILPAESLTTLTLNGNSLEYLDENNITNLIPLNVGNLTLGVDGNSLDYTDEAGLLTNIPLNVGALTFNAATRELTYIDEAGTSTVIILPAETVTNLVDNLDGTITYTNEDGTPQTINKSSLTDLGSGIYSFDNGDGSPVAFVGTDSQTAAEVNYDNTTSGLVATDVQAAIDEINAAAGTVALVDNGDGTYTFTDAAGGTVLITDTSISTLS</sequence>
<protein>
    <recommendedName>
        <fullName evidence="4">YD repeat-containing protein</fullName>
    </recommendedName>
</protein>
<accession>A0ABR7VHR2</accession>
<comment type="caution">
    <text evidence="2">The sequence shown here is derived from an EMBL/GenBank/DDBJ whole genome shotgun (WGS) entry which is preliminary data.</text>
</comment>
<evidence type="ECO:0000256" key="1">
    <source>
        <dbReference type="SAM" id="SignalP"/>
    </source>
</evidence>
<reference evidence="2 3" key="1">
    <citation type="submission" date="2020-05" db="EMBL/GenBank/DDBJ databases">
        <title>The draft genome sequence of Maribacter arenosus CAU 1321.</title>
        <authorList>
            <person name="Mu L."/>
        </authorList>
    </citation>
    <scope>NUCLEOTIDE SEQUENCE [LARGE SCALE GENOMIC DNA]</scope>
    <source>
        <strain evidence="2 3">CAU 1321</strain>
    </source>
</reference>
<organism evidence="2 3">
    <name type="scientific">Maribacter arenosus</name>
    <dbReference type="NCBI Taxonomy" id="1854708"/>
    <lineage>
        <taxon>Bacteria</taxon>
        <taxon>Pseudomonadati</taxon>
        <taxon>Bacteroidota</taxon>
        <taxon>Flavobacteriia</taxon>
        <taxon>Flavobacteriales</taxon>
        <taxon>Flavobacteriaceae</taxon>
        <taxon>Maribacter</taxon>
    </lineage>
</organism>
<keyword evidence="1" id="KW-0732">Signal</keyword>
<gene>
    <name evidence="2" type="ORF">HPE63_17210</name>
</gene>